<reference evidence="1 2" key="1">
    <citation type="submission" date="2014-03" db="EMBL/GenBank/DDBJ databases">
        <title>Bradyrhizobium valentinum sp. nov., isolated from effective nodules of Lupinus mariae-josephae, a lupine endemic of basic-lime soils in Eastern Spain.</title>
        <authorList>
            <person name="Duran D."/>
            <person name="Rey L."/>
            <person name="Navarro A."/>
            <person name="Busquets A."/>
            <person name="Imperial J."/>
            <person name="Ruiz-Argueso T."/>
        </authorList>
    </citation>
    <scope>NUCLEOTIDE SEQUENCE [LARGE SCALE GENOMIC DNA]</scope>
    <source>
        <strain evidence="1 2">CCBAU 23086</strain>
    </source>
</reference>
<dbReference type="Proteomes" id="UP000051660">
    <property type="component" value="Unassembled WGS sequence"/>
</dbReference>
<dbReference type="OrthoDB" id="8211334at2"/>
<sequence length="203" mass="22723">MSWRAWLFGKAAPAPDAPHALLADIEKQGRQYLDDADNGKWVYPACKRKPSDAGADKQTVCDHTRLEAVRYLLMVPRGEFKLLAEADSQSAILDAYLRQRPHEDTVIEFSGNTMNDLAISVIAGFNWLNHCASLAGADRRQFSGMLNHFRKVATSAQKWWEMDGAKERHAQMLLAGQEPPLFLNLVWADYGRLAGEVAAVRRA</sequence>
<name>A0A0R3N1Q6_9BRAD</name>
<protein>
    <submittedName>
        <fullName evidence="1">Uncharacterized protein</fullName>
    </submittedName>
</protein>
<gene>
    <name evidence="1" type="ORF">CQ14_28660</name>
</gene>
<accession>A0A0R3N1Q6</accession>
<evidence type="ECO:0000313" key="2">
    <source>
        <dbReference type="Proteomes" id="UP000051660"/>
    </source>
</evidence>
<dbReference type="EMBL" id="LLYB01000052">
    <property type="protein sequence ID" value="KRR25836.1"/>
    <property type="molecule type" value="Genomic_DNA"/>
</dbReference>
<dbReference type="AlphaFoldDB" id="A0A0R3N1Q6"/>
<dbReference type="RefSeq" id="WP_057857519.1">
    <property type="nucleotide sequence ID" value="NZ_LLYB01000052.1"/>
</dbReference>
<comment type="caution">
    <text evidence="1">The sequence shown here is derived from an EMBL/GenBank/DDBJ whole genome shotgun (WGS) entry which is preliminary data.</text>
</comment>
<evidence type="ECO:0000313" key="1">
    <source>
        <dbReference type="EMBL" id="KRR25836.1"/>
    </source>
</evidence>
<proteinExistence type="predicted"/>
<organism evidence="1 2">
    <name type="scientific">Bradyrhizobium lablabi</name>
    <dbReference type="NCBI Taxonomy" id="722472"/>
    <lineage>
        <taxon>Bacteria</taxon>
        <taxon>Pseudomonadati</taxon>
        <taxon>Pseudomonadota</taxon>
        <taxon>Alphaproteobacteria</taxon>
        <taxon>Hyphomicrobiales</taxon>
        <taxon>Nitrobacteraceae</taxon>
        <taxon>Bradyrhizobium</taxon>
    </lineage>
</organism>